<dbReference type="SMART" id="SM00849">
    <property type="entry name" value="Lactamase_B"/>
    <property type="match status" value="1"/>
</dbReference>
<dbReference type="PANTHER" id="PTHR42663">
    <property type="entry name" value="HYDROLASE C777.06C-RELATED-RELATED"/>
    <property type="match status" value="1"/>
</dbReference>
<comment type="caution">
    <text evidence="2">The sequence shown here is derived from an EMBL/GenBank/DDBJ whole genome shotgun (WGS) entry which is preliminary data.</text>
</comment>
<accession>A0A5M8NYB7</accession>
<dbReference type="InterPro" id="IPR036866">
    <property type="entry name" value="RibonucZ/Hydroxyglut_hydro"/>
</dbReference>
<sequence>MRLRILGTGTSTGIPEIGCRCEVCTSTNPKDRRLRTSALVEIDNKHILIDCGPDFREQILQTFQTSPFEKLDGILITHEHYDHVGGLDDLRTFCHSGPVDIYAQNDVKEAIITRMPYVFRENKYPGIPDLQIHTVDHQAFEVAGIEVIPIRLMHGSLPILGYRIGNMAYLTDLKTIPETEYAKLEHLDVLIINALRAKPHISHETIDDALHNIRHIRPKQAYLIHVSHHFGLHEAIQKTLPAHVNIAYDGLEISI</sequence>
<dbReference type="CDD" id="cd16279">
    <property type="entry name" value="metallo-hydrolase-like_MBL-fold"/>
    <property type="match status" value="1"/>
</dbReference>
<reference evidence="2 3" key="1">
    <citation type="submission" date="2019-03" db="EMBL/GenBank/DDBJ databases">
        <title>Single cell metagenomics reveals metabolic interactions within the superorganism composed of flagellate Streblomastix strix and complex community of Bacteroidetes bacteria on its surface.</title>
        <authorList>
            <person name="Treitli S.C."/>
            <person name="Kolisko M."/>
            <person name="Husnik F."/>
            <person name="Keeling P."/>
            <person name="Hampl V."/>
        </authorList>
    </citation>
    <scope>NUCLEOTIDE SEQUENCE [LARGE SCALE GENOMIC DNA]</scope>
    <source>
        <strain evidence="2">St1</strain>
    </source>
</reference>
<feature type="domain" description="Metallo-beta-lactamase" evidence="1">
    <location>
        <begin position="34"/>
        <end position="228"/>
    </location>
</feature>
<keyword evidence="2" id="KW-0378">Hydrolase</keyword>
<evidence type="ECO:0000313" key="3">
    <source>
        <dbReference type="Proteomes" id="UP000324575"/>
    </source>
</evidence>
<dbReference type="Pfam" id="PF12706">
    <property type="entry name" value="Lactamase_B_2"/>
    <property type="match status" value="1"/>
</dbReference>
<gene>
    <name evidence="2" type="ORF">EZS26_002553</name>
</gene>
<protein>
    <submittedName>
        <fullName evidence="2">2-cyclic phosphodiesterase</fullName>
        <ecNumber evidence="2">3.1.4.55</ecNumber>
    </submittedName>
</protein>
<dbReference type="EC" id="3.1.4.55" evidence="2"/>
<dbReference type="Gene3D" id="3.60.15.10">
    <property type="entry name" value="Ribonuclease Z/Hydroxyacylglutathione hydrolase-like"/>
    <property type="match status" value="1"/>
</dbReference>
<evidence type="ECO:0000313" key="2">
    <source>
        <dbReference type="EMBL" id="KAA6301244.1"/>
    </source>
</evidence>
<evidence type="ECO:0000259" key="1">
    <source>
        <dbReference type="SMART" id="SM00849"/>
    </source>
</evidence>
<dbReference type="SUPFAM" id="SSF56281">
    <property type="entry name" value="Metallo-hydrolase/oxidoreductase"/>
    <property type="match status" value="1"/>
</dbReference>
<dbReference type="GO" id="GO:0103043">
    <property type="term" value="F:phosphoribosyl 1,2-cyclic phosphate phosphodiesterase activity"/>
    <property type="evidence" value="ECO:0007669"/>
    <property type="project" value="UniProtKB-EC"/>
</dbReference>
<dbReference type="InterPro" id="IPR001279">
    <property type="entry name" value="Metallo-B-lactamas"/>
</dbReference>
<organism evidence="2 3">
    <name type="scientific">Candidatus Ordinivivax streblomastigis</name>
    <dbReference type="NCBI Taxonomy" id="2540710"/>
    <lineage>
        <taxon>Bacteria</taxon>
        <taxon>Pseudomonadati</taxon>
        <taxon>Bacteroidota</taxon>
        <taxon>Bacteroidia</taxon>
        <taxon>Bacteroidales</taxon>
        <taxon>Candidatus Ordinivivax</taxon>
    </lineage>
</organism>
<name>A0A5M8NYB7_9BACT</name>
<proteinExistence type="predicted"/>
<dbReference type="AlphaFoldDB" id="A0A5M8NYB7"/>
<dbReference type="EMBL" id="SNRX01000022">
    <property type="protein sequence ID" value="KAA6301244.1"/>
    <property type="molecule type" value="Genomic_DNA"/>
</dbReference>
<dbReference type="PANTHER" id="PTHR42663:SF6">
    <property type="entry name" value="HYDROLASE C777.06C-RELATED"/>
    <property type="match status" value="1"/>
</dbReference>
<dbReference type="Proteomes" id="UP000324575">
    <property type="component" value="Unassembled WGS sequence"/>
</dbReference>